<dbReference type="InterPro" id="IPR000515">
    <property type="entry name" value="MetI-like"/>
</dbReference>
<evidence type="ECO:0000259" key="8">
    <source>
        <dbReference type="PROSITE" id="PS50928"/>
    </source>
</evidence>
<dbReference type="RefSeq" id="WP_010836767.1">
    <property type="nucleotide sequence ID" value="NZ_QRCM01000001.1"/>
</dbReference>
<dbReference type="PANTHER" id="PTHR30151">
    <property type="entry name" value="ALKANE SULFONATE ABC TRANSPORTER-RELATED, MEMBRANE SUBUNIT"/>
    <property type="match status" value="1"/>
</dbReference>
<evidence type="ECO:0000256" key="5">
    <source>
        <dbReference type="ARBA" id="ARBA00022989"/>
    </source>
</evidence>
<keyword evidence="5 7" id="KW-1133">Transmembrane helix</keyword>
<protein>
    <submittedName>
        <fullName evidence="9">ABC transporter permease subunit</fullName>
    </submittedName>
</protein>
<evidence type="ECO:0000256" key="3">
    <source>
        <dbReference type="ARBA" id="ARBA00022475"/>
    </source>
</evidence>
<dbReference type="SUPFAM" id="SSF161098">
    <property type="entry name" value="MetI-like"/>
    <property type="match status" value="1"/>
</dbReference>
<comment type="similarity">
    <text evidence="7">Belongs to the binding-protein-dependent transport system permease family.</text>
</comment>
<accession>A0A6P2CH43</accession>
<evidence type="ECO:0000256" key="4">
    <source>
        <dbReference type="ARBA" id="ARBA00022692"/>
    </source>
</evidence>
<evidence type="ECO:0000256" key="2">
    <source>
        <dbReference type="ARBA" id="ARBA00022448"/>
    </source>
</evidence>
<organism evidence="9 10">
    <name type="scientific">Rhodococcus rhodnii</name>
    <dbReference type="NCBI Taxonomy" id="38312"/>
    <lineage>
        <taxon>Bacteria</taxon>
        <taxon>Bacillati</taxon>
        <taxon>Actinomycetota</taxon>
        <taxon>Actinomycetes</taxon>
        <taxon>Mycobacteriales</taxon>
        <taxon>Nocardiaceae</taxon>
        <taxon>Rhodococcus</taxon>
    </lineage>
</organism>
<dbReference type="GO" id="GO:0005886">
    <property type="term" value="C:plasma membrane"/>
    <property type="evidence" value="ECO:0007669"/>
    <property type="project" value="UniProtKB-SubCell"/>
</dbReference>
<sequence length="251" mass="26141">MNAGGLAAEALRRYWVFPVILVAWWATVWVNDFNQIVMPYPQDVVVAIARDWAAYVDALVPTVALALGGLAIGSLLGGLGAIAVWSSRLLSGLLTPMAMILNSVPVVAMIPVLARVLGYGQGTVLAITAIVCVLPAFVFVGGRLSAPPAALGDVFSALGATTPTRLRHLLIPHAIPGFMVALRVSAPTAILAVLLAQYLMGAGGLGTMFATSVTYSRSQEAWGVAVVATLASMILFFTARSVADRVTARVG</sequence>
<feature type="transmembrane region" description="Helical" evidence="7">
    <location>
        <begin position="124"/>
        <end position="146"/>
    </location>
</feature>
<keyword evidence="3" id="KW-1003">Cell membrane</keyword>
<keyword evidence="4 7" id="KW-0812">Transmembrane</keyword>
<proteinExistence type="inferred from homology"/>
<dbReference type="Gene3D" id="1.10.3720.10">
    <property type="entry name" value="MetI-like"/>
    <property type="match status" value="1"/>
</dbReference>
<feature type="domain" description="ABC transmembrane type-1" evidence="8">
    <location>
        <begin position="59"/>
        <end position="243"/>
    </location>
</feature>
<gene>
    <name evidence="9" type="ORF">DW322_20270</name>
</gene>
<dbReference type="AlphaFoldDB" id="A0A6P2CH43"/>
<feature type="transmembrane region" description="Helical" evidence="7">
    <location>
        <begin position="14"/>
        <end position="31"/>
    </location>
</feature>
<evidence type="ECO:0000256" key="7">
    <source>
        <dbReference type="RuleBase" id="RU363032"/>
    </source>
</evidence>
<evidence type="ECO:0000313" key="9">
    <source>
        <dbReference type="EMBL" id="TXG92077.1"/>
    </source>
</evidence>
<feature type="transmembrane region" description="Helical" evidence="7">
    <location>
        <begin position="97"/>
        <end position="117"/>
    </location>
</feature>
<name>A0A6P2CH43_9NOCA</name>
<evidence type="ECO:0000256" key="6">
    <source>
        <dbReference type="ARBA" id="ARBA00023136"/>
    </source>
</evidence>
<keyword evidence="6 7" id="KW-0472">Membrane</keyword>
<dbReference type="PROSITE" id="PS50928">
    <property type="entry name" value="ABC_TM1"/>
    <property type="match status" value="1"/>
</dbReference>
<feature type="transmembrane region" description="Helical" evidence="7">
    <location>
        <begin position="221"/>
        <end position="239"/>
    </location>
</feature>
<evidence type="ECO:0000256" key="1">
    <source>
        <dbReference type="ARBA" id="ARBA00004651"/>
    </source>
</evidence>
<dbReference type="PANTHER" id="PTHR30151:SF41">
    <property type="entry name" value="ABC TRANSPORTER PERMEASE PROTEIN"/>
    <property type="match status" value="1"/>
</dbReference>
<dbReference type="Proteomes" id="UP000471120">
    <property type="component" value="Unassembled WGS sequence"/>
</dbReference>
<dbReference type="GO" id="GO:0055085">
    <property type="term" value="P:transmembrane transport"/>
    <property type="evidence" value="ECO:0007669"/>
    <property type="project" value="InterPro"/>
</dbReference>
<reference evidence="9 10" key="1">
    <citation type="submission" date="2018-07" db="EMBL/GenBank/DDBJ databases">
        <title>Genome sequence of Rhodococcus rhodnii ATCC 35071 from Rhodnius prolixus.</title>
        <authorList>
            <person name="Patel V."/>
            <person name="Vogel K.J."/>
        </authorList>
    </citation>
    <scope>NUCLEOTIDE SEQUENCE [LARGE SCALE GENOMIC DNA]</scope>
    <source>
        <strain evidence="9 10">ATCC 35071</strain>
    </source>
</reference>
<feature type="transmembrane region" description="Helical" evidence="7">
    <location>
        <begin position="52"/>
        <end position="85"/>
    </location>
</feature>
<feature type="transmembrane region" description="Helical" evidence="7">
    <location>
        <begin position="189"/>
        <end position="209"/>
    </location>
</feature>
<keyword evidence="2 7" id="KW-0813">Transport</keyword>
<dbReference type="Pfam" id="PF00528">
    <property type="entry name" value="BPD_transp_1"/>
    <property type="match status" value="1"/>
</dbReference>
<dbReference type="CDD" id="cd06261">
    <property type="entry name" value="TM_PBP2"/>
    <property type="match status" value="1"/>
</dbReference>
<comment type="subcellular location">
    <subcellularLocation>
        <location evidence="1 7">Cell membrane</location>
        <topology evidence="1 7">Multi-pass membrane protein</topology>
    </subcellularLocation>
</comment>
<dbReference type="EMBL" id="QRCM01000001">
    <property type="protein sequence ID" value="TXG92077.1"/>
    <property type="molecule type" value="Genomic_DNA"/>
</dbReference>
<dbReference type="InterPro" id="IPR035906">
    <property type="entry name" value="MetI-like_sf"/>
</dbReference>
<comment type="caution">
    <text evidence="9">The sequence shown here is derived from an EMBL/GenBank/DDBJ whole genome shotgun (WGS) entry which is preliminary data.</text>
</comment>
<evidence type="ECO:0000313" key="10">
    <source>
        <dbReference type="Proteomes" id="UP000471120"/>
    </source>
</evidence>